<dbReference type="Proteomes" id="UP000280707">
    <property type="component" value="Chromosome"/>
</dbReference>
<accession>A0ABY6TG79</accession>
<protein>
    <submittedName>
        <fullName evidence="1">Uncharacterized protein</fullName>
    </submittedName>
</protein>
<organism evidence="1 2">
    <name type="scientific">Corynebacterium segmentosum</name>
    <dbReference type="NCBI Taxonomy" id="43990"/>
    <lineage>
        <taxon>Bacteria</taxon>
        <taxon>Bacillati</taxon>
        <taxon>Actinomycetota</taxon>
        <taxon>Actinomycetes</taxon>
        <taxon>Mycobacteriales</taxon>
        <taxon>Corynebacteriaceae</taxon>
        <taxon>Corynebacterium</taxon>
    </lineage>
</organism>
<dbReference type="RefSeq" id="WP_232018266.1">
    <property type="nucleotide sequence ID" value="NZ_LR134408.1"/>
</dbReference>
<gene>
    <name evidence="1" type="ORF">NCTC934_01934</name>
</gene>
<evidence type="ECO:0000313" key="1">
    <source>
        <dbReference type="EMBL" id="VEH73617.1"/>
    </source>
</evidence>
<sequence>MNALHTFLKGLAPGMDIIADCHGLSLRALLAAGCPDTTATRLLTLAET</sequence>
<keyword evidence="2" id="KW-1185">Reference proteome</keyword>
<reference evidence="1 2" key="1">
    <citation type="submission" date="2018-12" db="EMBL/GenBank/DDBJ databases">
        <authorList>
            <consortium name="Pathogen Informatics"/>
        </authorList>
    </citation>
    <scope>NUCLEOTIDE SEQUENCE [LARGE SCALE GENOMIC DNA]</scope>
    <source>
        <strain evidence="1 2">NCTC934</strain>
    </source>
</reference>
<evidence type="ECO:0000313" key="2">
    <source>
        <dbReference type="Proteomes" id="UP000280707"/>
    </source>
</evidence>
<proteinExistence type="predicted"/>
<dbReference type="EMBL" id="LR134408">
    <property type="protein sequence ID" value="VEH73617.1"/>
    <property type="molecule type" value="Genomic_DNA"/>
</dbReference>
<name>A0ABY6TG79_9CORY</name>